<comment type="similarity">
    <text evidence="4">Belongs to the phosphohexose mutase family.</text>
</comment>
<accession>A0A516V5W6</accession>
<dbReference type="InterPro" id="IPR005843">
    <property type="entry name" value="A-D-PHexomutase_C"/>
</dbReference>
<dbReference type="InterPro" id="IPR005845">
    <property type="entry name" value="A-D-PHexomutase_a/b/a-II"/>
</dbReference>
<keyword evidence="9" id="KW-0413">Isomerase</keyword>
<gene>
    <name evidence="15" type="ORF">FNZ56_08530</name>
</gene>
<dbReference type="OrthoDB" id="9803322at2"/>
<dbReference type="Pfam" id="PF02879">
    <property type="entry name" value="PGM_PMM_II"/>
    <property type="match status" value="1"/>
</dbReference>
<dbReference type="SUPFAM" id="SSF53738">
    <property type="entry name" value="Phosphoglucomutase, first 3 domains"/>
    <property type="match status" value="3"/>
</dbReference>
<evidence type="ECO:0000256" key="8">
    <source>
        <dbReference type="ARBA" id="ARBA00022842"/>
    </source>
</evidence>
<keyword evidence="10" id="KW-0812">Transmembrane</keyword>
<evidence type="ECO:0000256" key="6">
    <source>
        <dbReference type="ARBA" id="ARBA00022553"/>
    </source>
</evidence>
<dbReference type="GO" id="GO:0005975">
    <property type="term" value="P:carbohydrate metabolic process"/>
    <property type="evidence" value="ECO:0007669"/>
    <property type="project" value="InterPro"/>
</dbReference>
<dbReference type="InterPro" id="IPR005846">
    <property type="entry name" value="A-D-PHexomutase_a/b/a-III"/>
</dbReference>
<evidence type="ECO:0000259" key="11">
    <source>
        <dbReference type="Pfam" id="PF00408"/>
    </source>
</evidence>
<dbReference type="PANTHER" id="PTHR43771">
    <property type="entry name" value="PHOSPHOMANNOMUTASE"/>
    <property type="match status" value="1"/>
</dbReference>
<keyword evidence="10" id="KW-0472">Membrane</keyword>
<evidence type="ECO:0000256" key="4">
    <source>
        <dbReference type="ARBA" id="ARBA00010231"/>
    </source>
</evidence>
<feature type="domain" description="Alpha-D-phosphohexomutase alpha/beta/alpha" evidence="14">
    <location>
        <begin position="596"/>
        <end position="703"/>
    </location>
</feature>
<dbReference type="Pfam" id="PF02880">
    <property type="entry name" value="PGM_PMM_III"/>
    <property type="match status" value="1"/>
</dbReference>
<keyword evidence="10" id="KW-1133">Transmembrane helix</keyword>
<feature type="domain" description="Alpha-D-phosphohexomutase alpha/beta/alpha" evidence="12">
    <location>
        <begin position="347"/>
        <end position="475"/>
    </location>
</feature>
<dbReference type="AlphaFoldDB" id="A0A516V5W6"/>
<dbReference type="Proteomes" id="UP000315891">
    <property type="component" value="Chromosome"/>
</dbReference>
<evidence type="ECO:0000256" key="10">
    <source>
        <dbReference type="SAM" id="Phobius"/>
    </source>
</evidence>
<dbReference type="InterPro" id="IPR016066">
    <property type="entry name" value="A-D-PHexomutase_CS"/>
</dbReference>
<dbReference type="GO" id="GO:0000287">
    <property type="term" value="F:magnesium ion binding"/>
    <property type="evidence" value="ECO:0007669"/>
    <property type="project" value="InterPro"/>
</dbReference>
<dbReference type="InterPro" id="IPR036900">
    <property type="entry name" value="A-D-PHexomutase_C_sf"/>
</dbReference>
<dbReference type="PANTHER" id="PTHR43771:SF2">
    <property type="entry name" value="PHOSPHOMANNOMUTASE_PHOSPHOGLUCOMUTASE"/>
    <property type="match status" value="1"/>
</dbReference>
<dbReference type="Gene3D" id="3.40.120.10">
    <property type="entry name" value="Alpha-D-Glucose-1,6-Bisphosphate, subunit A, domain 3"/>
    <property type="match status" value="3"/>
</dbReference>
<dbReference type="EMBL" id="CP041742">
    <property type="protein sequence ID" value="QDQ73918.1"/>
    <property type="molecule type" value="Genomic_DNA"/>
</dbReference>
<keyword evidence="8" id="KW-0460">Magnesium</keyword>
<feature type="transmembrane region" description="Helical" evidence="10">
    <location>
        <begin position="267"/>
        <end position="290"/>
    </location>
</feature>
<dbReference type="InterPro" id="IPR005841">
    <property type="entry name" value="Alpha-D-phosphohexomutase_SF"/>
</dbReference>
<evidence type="ECO:0000313" key="15">
    <source>
        <dbReference type="EMBL" id="QDQ73918.1"/>
    </source>
</evidence>
<dbReference type="Gene3D" id="3.30.310.50">
    <property type="entry name" value="Alpha-D-phosphohexomutase, C-terminal domain"/>
    <property type="match status" value="1"/>
</dbReference>
<evidence type="ECO:0000313" key="16">
    <source>
        <dbReference type="Proteomes" id="UP000315891"/>
    </source>
</evidence>
<feature type="domain" description="Alpha-D-phosphohexomutase C-terminal" evidence="11">
    <location>
        <begin position="712"/>
        <end position="786"/>
    </location>
</feature>
<dbReference type="PROSITE" id="PS00710">
    <property type="entry name" value="PGM_PMM"/>
    <property type="match status" value="1"/>
</dbReference>
<dbReference type="EC" id="5.4.2.8" evidence="5"/>
<keyword evidence="16" id="KW-1185">Reference proteome</keyword>
<reference evidence="15 16" key="1">
    <citation type="submission" date="2019-07" db="EMBL/GenBank/DDBJ databases">
        <title>Lysobacter weifangensis sp. nov., isolated from bensulfuron-methyl contaminated farmland soil.</title>
        <authorList>
            <person name="Zhao H."/>
        </authorList>
    </citation>
    <scope>NUCLEOTIDE SEQUENCE [LARGE SCALE GENOMIC DNA]</scope>
    <source>
        <strain evidence="15 16">CC-Bw-6</strain>
    </source>
</reference>
<comment type="cofactor">
    <cofactor evidence="2">
        <name>Mg(2+)</name>
        <dbReference type="ChEBI" id="CHEBI:18420"/>
    </cofactor>
</comment>
<evidence type="ECO:0000256" key="3">
    <source>
        <dbReference type="ARBA" id="ARBA00004699"/>
    </source>
</evidence>
<dbReference type="InterPro" id="IPR005844">
    <property type="entry name" value="A-D-PHexomutase_a/b/a-I"/>
</dbReference>
<evidence type="ECO:0000256" key="5">
    <source>
        <dbReference type="ARBA" id="ARBA00012730"/>
    </source>
</evidence>
<dbReference type="Pfam" id="PF02878">
    <property type="entry name" value="PGM_PMM_I"/>
    <property type="match status" value="1"/>
</dbReference>
<feature type="domain" description="Alpha-D-phosphohexomutase alpha/beta/alpha" evidence="13">
    <location>
        <begin position="494"/>
        <end position="591"/>
    </location>
</feature>
<evidence type="ECO:0000256" key="1">
    <source>
        <dbReference type="ARBA" id="ARBA00000586"/>
    </source>
</evidence>
<dbReference type="InterPro" id="IPR016055">
    <property type="entry name" value="A-D-PHexomutase_a/b/a-I/II/III"/>
</dbReference>
<name>A0A516V5W6_9GAMM</name>
<dbReference type="CDD" id="cd03089">
    <property type="entry name" value="PMM_PGM"/>
    <property type="match status" value="1"/>
</dbReference>
<organism evidence="15 16">
    <name type="scientific">Pseudoluteimonas lycopersici</name>
    <dbReference type="NCBI Taxonomy" id="1324796"/>
    <lineage>
        <taxon>Bacteria</taxon>
        <taxon>Pseudomonadati</taxon>
        <taxon>Pseudomonadota</taxon>
        <taxon>Gammaproteobacteria</taxon>
        <taxon>Lysobacterales</taxon>
        <taxon>Lysobacteraceae</taxon>
        <taxon>Pseudoluteimonas</taxon>
    </lineage>
</organism>
<protein>
    <recommendedName>
        <fullName evidence="5">phosphomannomutase</fullName>
        <ecNumber evidence="5">5.4.2.8</ecNumber>
    </recommendedName>
</protein>
<evidence type="ECO:0000256" key="2">
    <source>
        <dbReference type="ARBA" id="ARBA00001946"/>
    </source>
</evidence>
<comment type="catalytic activity">
    <reaction evidence="1">
        <text>alpha-D-mannose 1-phosphate = D-mannose 6-phosphate</text>
        <dbReference type="Rhea" id="RHEA:11140"/>
        <dbReference type="ChEBI" id="CHEBI:58409"/>
        <dbReference type="ChEBI" id="CHEBI:58735"/>
        <dbReference type="EC" id="5.4.2.8"/>
    </reaction>
</comment>
<evidence type="ECO:0000256" key="7">
    <source>
        <dbReference type="ARBA" id="ARBA00022723"/>
    </source>
</evidence>
<evidence type="ECO:0000256" key="9">
    <source>
        <dbReference type="ARBA" id="ARBA00023235"/>
    </source>
</evidence>
<dbReference type="RefSeq" id="WP_143879429.1">
    <property type="nucleotide sequence ID" value="NZ_BAABLZ010000001.1"/>
</dbReference>
<keyword evidence="6" id="KW-0597">Phosphoprotein</keyword>
<comment type="pathway">
    <text evidence="3">Nucleotide-sugar biosynthesis; GDP-alpha-D-mannose biosynthesis; alpha-D-mannose 1-phosphate from D-fructose 6-phosphate: step 2/2.</text>
</comment>
<dbReference type="GO" id="GO:0004615">
    <property type="term" value="F:phosphomannomutase activity"/>
    <property type="evidence" value="ECO:0007669"/>
    <property type="project" value="UniProtKB-EC"/>
</dbReference>
<evidence type="ECO:0000259" key="12">
    <source>
        <dbReference type="Pfam" id="PF02878"/>
    </source>
</evidence>
<dbReference type="PRINTS" id="PR00509">
    <property type="entry name" value="PGMPMM"/>
</dbReference>
<proteinExistence type="inferred from homology"/>
<dbReference type="Pfam" id="PF00408">
    <property type="entry name" value="PGM_PMM_IV"/>
    <property type="match status" value="1"/>
</dbReference>
<keyword evidence="7" id="KW-0479">Metal-binding</keyword>
<sequence length="799" mass="83976">MDIKFKKPGMEQLRQLALPLAVVLGLLALWLAWSGVGQWRDHQREERLATARDSVALAIGSAVKTQSAQLGKLVATPAVQSALLPVPAAVPVVAPATDATATQPATPPAMAVAPAADFAAAAAALKAAWPKAGQVEVWPADMDAQFASLPKGGYGLLAVAEAAIVAKAPVARLAKAGGQKLVVAAPMPAGKVAVAVAVVQLPPDAIVDPLKQASAPGGSYLALRQGTATLAENGDTALANGAEAMAAKIPNTDLRVVAGLPDGSGRAFGLGAIPSLAGALLLAALAFFAWRKLGLLGHAVDVEAEAVPDTTLEQALVQAPLPERPVAPKVVVAPEAERKPVAIDRGIFRAYDIRGVVGQTLDAGVAELIGQAIGSLMQEQDLYYIVVGRDGRLSGPDLSHGLIEGLRKAGRSVIDIGVVPTPAVYFATHHLHTGCGVAVTGSHNPPDYNGFKIVVGGETLSGDAIADLHKRIADDRLYTATSPGTLAERDVSQDYVDRIAGDVQADRRLKVVVDAGNGAAGELGPRVLEAIGVEVEPLYCEIDGTFPNHHPDPSEPHNLEDLVRMVQRLGADLGIAFDGDGDRLGVVTRSGENIYPDRLLMLFAADVLERNPGAMILYDVKCSGRLPGYILRHGGSPLMWKTGHSLIKAKMRETGAELAGEMSGHFFFGERWYGFDDGIYAAARLIEILSARNEPPEDVLGALPNGVSTPEIKVDAPNGDPHAFVERFRTAAQFENARSSTIDGLRVDWTDGWGLVRASNTTPVLVMRFDADSDEALKRIQGEFRAQLLALDPGLNLPF</sequence>
<dbReference type="SUPFAM" id="SSF55957">
    <property type="entry name" value="Phosphoglucomutase, C-terminal domain"/>
    <property type="match status" value="1"/>
</dbReference>
<evidence type="ECO:0000259" key="13">
    <source>
        <dbReference type="Pfam" id="PF02879"/>
    </source>
</evidence>
<evidence type="ECO:0000259" key="14">
    <source>
        <dbReference type="Pfam" id="PF02880"/>
    </source>
</evidence>